<evidence type="ECO:0000313" key="3">
    <source>
        <dbReference type="Proteomes" id="UP000230202"/>
    </source>
</evidence>
<evidence type="ECO:0000259" key="1">
    <source>
        <dbReference type="Pfam" id="PF04536"/>
    </source>
</evidence>
<proteinExistence type="predicted"/>
<gene>
    <name evidence="2" type="ORF">BHC54_06955</name>
</gene>
<dbReference type="Proteomes" id="UP000230202">
    <property type="component" value="Unassembled WGS sequence"/>
</dbReference>
<dbReference type="Gene3D" id="3.10.310.50">
    <property type="match status" value="1"/>
</dbReference>
<dbReference type="AlphaFoldDB" id="A0A2N9X532"/>
<accession>A0A2N9X532</accession>
<dbReference type="InterPro" id="IPR007621">
    <property type="entry name" value="TPM_dom"/>
</dbReference>
<dbReference type="PANTHER" id="PTHR30373">
    <property type="entry name" value="UPF0603 PROTEIN YGCG"/>
    <property type="match status" value="1"/>
</dbReference>
<reference evidence="2" key="1">
    <citation type="journal article" date="2017" name="MBio">
        <title>Type VI secretion-mediated competition in the bee gut microbiome.</title>
        <authorList>
            <person name="Steele M.I."/>
            <person name="Kwong W.K."/>
            <person name="Powell J.E."/>
            <person name="Whiteley M."/>
            <person name="Moran N.A."/>
        </authorList>
    </citation>
    <scope>NUCLEOTIDE SEQUENCE [LARGE SCALE GENOMIC DNA]</scope>
    <source>
        <strain evidence="2">WkB273</strain>
    </source>
</reference>
<dbReference type="PANTHER" id="PTHR30373:SF8">
    <property type="entry name" value="BLL7265 PROTEIN"/>
    <property type="match status" value="1"/>
</dbReference>
<sequence length="164" mass="19081">MLPRLWRHWIHPRQRVSKYFPEAVLQQLTTHIANSEQRHTGQLRFVIESRINTASLCHHTTPRQRAQYWFNNLGIWDTSARCGVLVYVLFADRAVEIIADRGIDACVSAAQWQEICTHILTAFHQQNYVDGLSRGLEELTDLLVQYFPRTQAGRNELADDVILR</sequence>
<protein>
    <recommendedName>
        <fullName evidence="1">TPM domain-containing protein</fullName>
    </recommendedName>
</protein>
<organism evidence="2 3">
    <name type="scientific">Snodgrassella alvi</name>
    <dbReference type="NCBI Taxonomy" id="1196083"/>
    <lineage>
        <taxon>Bacteria</taxon>
        <taxon>Pseudomonadati</taxon>
        <taxon>Pseudomonadota</taxon>
        <taxon>Betaproteobacteria</taxon>
        <taxon>Neisseriales</taxon>
        <taxon>Neisseriaceae</taxon>
        <taxon>Snodgrassella</taxon>
    </lineage>
</organism>
<evidence type="ECO:0000313" key="2">
    <source>
        <dbReference type="EMBL" id="PIT38285.1"/>
    </source>
</evidence>
<feature type="domain" description="TPM" evidence="1">
    <location>
        <begin position="20"/>
        <end position="141"/>
    </location>
</feature>
<comment type="caution">
    <text evidence="2">The sequence shown here is derived from an EMBL/GenBank/DDBJ whole genome shotgun (WGS) entry which is preliminary data.</text>
</comment>
<dbReference type="EMBL" id="MEIL01000029">
    <property type="protein sequence ID" value="PIT38285.1"/>
    <property type="molecule type" value="Genomic_DNA"/>
</dbReference>
<keyword evidence="3" id="KW-1185">Reference proteome</keyword>
<name>A0A2N9X532_9NEIS</name>
<dbReference type="Pfam" id="PF04536">
    <property type="entry name" value="TPM_phosphatase"/>
    <property type="match status" value="1"/>
</dbReference>